<dbReference type="GO" id="GO:0046872">
    <property type="term" value="F:metal ion binding"/>
    <property type="evidence" value="ECO:0007669"/>
    <property type="project" value="InterPro"/>
</dbReference>
<keyword evidence="2" id="KW-0413">Isomerase</keyword>
<organism evidence="2 3">
    <name type="scientific">Goodfellowiella coeruleoviolacea</name>
    <dbReference type="NCBI Taxonomy" id="334858"/>
    <lineage>
        <taxon>Bacteria</taxon>
        <taxon>Bacillati</taxon>
        <taxon>Actinomycetota</taxon>
        <taxon>Actinomycetes</taxon>
        <taxon>Pseudonocardiales</taxon>
        <taxon>Pseudonocardiaceae</taxon>
        <taxon>Goodfellowiella</taxon>
    </lineage>
</organism>
<proteinExistence type="predicted"/>
<dbReference type="InterPro" id="IPR024344">
    <property type="entry name" value="MDMPI_metal-binding"/>
</dbReference>
<evidence type="ECO:0000313" key="3">
    <source>
        <dbReference type="Proteomes" id="UP001206128"/>
    </source>
</evidence>
<comment type="caution">
    <text evidence="2">The sequence shown here is derived from an EMBL/GenBank/DDBJ whole genome shotgun (WGS) entry which is preliminary data.</text>
</comment>
<sequence>MRGTDVRHAAERATGFLTTTLDRDWSAPIPGLDMSVAEVVAHVGDCLLWYPFDLTAGRTELSTVELEVRRDSGPADLVTTLGALARVLASVVDGSAEQARGFHPWGVADPAGFAAMACDEILVHTDDAARGLGLRFTPPAELAAAVLRRLFPWAPPDGDPWQVLLWANGRIDLPGRPRQVNWRWHSAPLSEWDGKVPSAQS</sequence>
<accession>A0AAE3GQI3</accession>
<reference evidence="2" key="1">
    <citation type="submission" date="2022-06" db="EMBL/GenBank/DDBJ databases">
        <title>Genomic Encyclopedia of Archaeal and Bacterial Type Strains, Phase II (KMG-II): from individual species to whole genera.</title>
        <authorList>
            <person name="Goeker M."/>
        </authorList>
    </citation>
    <scope>NUCLEOTIDE SEQUENCE</scope>
    <source>
        <strain evidence="2">DSM 43935</strain>
    </source>
</reference>
<dbReference type="AlphaFoldDB" id="A0AAE3GQI3"/>
<gene>
    <name evidence="2" type="ORF">LX83_007199</name>
</gene>
<dbReference type="InterPro" id="IPR034660">
    <property type="entry name" value="DinB/YfiT-like"/>
</dbReference>
<protein>
    <submittedName>
        <fullName evidence="2">Mycothiol maleylpyruvate isomerase N-terminal domain-containing protein</fullName>
    </submittedName>
</protein>
<dbReference type="GO" id="GO:0016853">
    <property type="term" value="F:isomerase activity"/>
    <property type="evidence" value="ECO:0007669"/>
    <property type="project" value="UniProtKB-KW"/>
</dbReference>
<dbReference type="Pfam" id="PF11716">
    <property type="entry name" value="MDMPI_N"/>
    <property type="match status" value="1"/>
</dbReference>
<dbReference type="RefSeq" id="WP_253780440.1">
    <property type="nucleotide sequence ID" value="NZ_JAMTCK010000029.1"/>
</dbReference>
<name>A0AAE3GQI3_9PSEU</name>
<evidence type="ECO:0000259" key="1">
    <source>
        <dbReference type="Pfam" id="PF11716"/>
    </source>
</evidence>
<dbReference type="EMBL" id="JAMTCK010000029">
    <property type="protein sequence ID" value="MCP2170308.1"/>
    <property type="molecule type" value="Genomic_DNA"/>
</dbReference>
<keyword evidence="3" id="KW-1185">Reference proteome</keyword>
<feature type="domain" description="Mycothiol-dependent maleylpyruvate isomerase metal-binding" evidence="1">
    <location>
        <begin position="6"/>
        <end position="129"/>
    </location>
</feature>
<dbReference type="SUPFAM" id="SSF109854">
    <property type="entry name" value="DinB/YfiT-like putative metalloenzymes"/>
    <property type="match status" value="1"/>
</dbReference>
<dbReference type="Proteomes" id="UP001206128">
    <property type="component" value="Unassembled WGS sequence"/>
</dbReference>
<evidence type="ECO:0000313" key="2">
    <source>
        <dbReference type="EMBL" id="MCP2170308.1"/>
    </source>
</evidence>